<dbReference type="Gene3D" id="2.130.10.10">
    <property type="entry name" value="YVTN repeat-like/Quinoprotein amine dehydrogenase"/>
    <property type="match status" value="1"/>
</dbReference>
<evidence type="ECO:0000256" key="2">
    <source>
        <dbReference type="ARBA" id="ARBA00022670"/>
    </source>
</evidence>
<evidence type="ECO:0008006" key="13">
    <source>
        <dbReference type="Google" id="ProtNLM"/>
    </source>
</evidence>
<reference evidence="11 12" key="1">
    <citation type="journal article" date="2019" name="Int. J. Syst. Evol. Microbiol.">
        <title>The Global Catalogue of Microorganisms (GCM) 10K type strain sequencing project: providing services to taxonomists for standard genome sequencing and annotation.</title>
        <authorList>
            <consortium name="The Broad Institute Genomics Platform"/>
            <consortium name="The Broad Institute Genome Sequencing Center for Infectious Disease"/>
            <person name="Wu L."/>
            <person name="Ma J."/>
        </authorList>
    </citation>
    <scope>NUCLEOTIDE SEQUENCE [LARGE SCALE GENOMIC DNA]</scope>
    <source>
        <strain evidence="11 12">JCM 3380</strain>
    </source>
</reference>
<dbReference type="InterPro" id="IPR008969">
    <property type="entry name" value="CarboxyPept-like_regulatory"/>
</dbReference>
<dbReference type="SUPFAM" id="SSF52743">
    <property type="entry name" value="Subtilisin-like"/>
    <property type="match status" value="1"/>
</dbReference>
<dbReference type="PRINTS" id="PR00723">
    <property type="entry name" value="SUBTILISIN"/>
</dbReference>
<dbReference type="InterPro" id="IPR051048">
    <property type="entry name" value="Peptidase_S8/S53_subtilisin"/>
</dbReference>
<protein>
    <recommendedName>
        <fullName evidence="13">Alpha-amylase</fullName>
    </recommendedName>
</protein>
<dbReference type="Pfam" id="PF19190">
    <property type="entry name" value="BACON_2"/>
    <property type="match status" value="1"/>
</dbReference>
<evidence type="ECO:0000256" key="4">
    <source>
        <dbReference type="ARBA" id="ARBA00022825"/>
    </source>
</evidence>
<name>A0ABN0UHD0_9PSEU</name>
<keyword evidence="7" id="KW-0732">Signal</keyword>
<feature type="region of interest" description="Disordered" evidence="6">
    <location>
        <begin position="963"/>
        <end position="995"/>
    </location>
</feature>
<dbReference type="InterPro" id="IPR015943">
    <property type="entry name" value="WD40/YVTN_repeat-like_dom_sf"/>
</dbReference>
<evidence type="ECO:0000313" key="12">
    <source>
        <dbReference type="Proteomes" id="UP001500416"/>
    </source>
</evidence>
<keyword evidence="4 5" id="KW-0720">Serine protease</keyword>
<dbReference type="InterPro" id="IPR036852">
    <property type="entry name" value="Peptidase_S8/S53_dom_sf"/>
</dbReference>
<dbReference type="Gene3D" id="3.40.50.200">
    <property type="entry name" value="Peptidase S8/S53 domain"/>
    <property type="match status" value="1"/>
</dbReference>
<evidence type="ECO:0000256" key="6">
    <source>
        <dbReference type="SAM" id="MobiDB-lite"/>
    </source>
</evidence>
<keyword evidence="12" id="KW-1185">Reference proteome</keyword>
<comment type="caution">
    <text evidence="11">The sequence shown here is derived from an EMBL/GenBank/DDBJ whole genome shotgun (WGS) entry which is preliminary data.</text>
</comment>
<evidence type="ECO:0000256" key="3">
    <source>
        <dbReference type="ARBA" id="ARBA00022801"/>
    </source>
</evidence>
<dbReference type="SUPFAM" id="SSF63829">
    <property type="entry name" value="Calcium-dependent phosphotriesterase"/>
    <property type="match status" value="1"/>
</dbReference>
<dbReference type="Proteomes" id="UP001500416">
    <property type="component" value="Unassembled WGS sequence"/>
</dbReference>
<sequence>MRSRIRKRRFAVWLAAACAAAALVNAPAATAADPGENPGDHKVHPDVVAATTDRPADFFVLLRSRADLAAARDIGGHGDRVRFVYEAVRADAQRTQADLLRELGERGVRATPFWIANAVKVTGDRALVADIAARDEVVSILPDRELALVDPVRKEPAGGVQGVEWNVEQVRAPEVWNTFGDRGEGVVVGTIDTGAQFDHPAIARRYRGAERPGTLDHAYSWFDPSRVCGSPSVVPCDNIGHGTHVLGTILGDDGAGNQVGVAPGATWIAAKGCETTGCSTTALLAAGQWMLAPTDFDGANPRPDLAPHVVNNSWAGPPGDPLFREVVRTWVAAGIFPVFAAGNIGSACGSAQSPGDYPESYAVGAHDAGGAIASFSSRGPSAFGVVKPDVVAPGVNVRSSVPGGGYAYYDGTSMATPHVTATVALAWSVSHALVGDVAATRELLDAAARPVDDVGCGGVGEHNNVWGHGRLDAFEVVSRAPKGPVGTLTGVVHSGGQPLVGARVRVEGPVGRTVATDSVGGYQLRLPVGRYRLTIGKFGHLDHTADVEVRENESTAHDADLAVAPRHTVSGHVRDEAGTPLPGARVSFPGTPLPTAVADKTGSYVVADVPQGHYDAVAEGGDCLLPARAHVEVEGDTTVDFALPAKSDAHGHVCSPTASKWVSAGTVLPLSGWEGATQVALPFPVNLYGQSYRTAQVNVNGYLNFTPSAAGRPLNTPIPHGDEPNTAVYAFWDDLVVDAAASVRSEVVGTAPDRAFVVEWRNVTFPGTPHLRVGFEVVLHENGPIVVQYQGIDDDPVERGASATVGVENEAGTDALQYSADRPVLGDATAVVFRVPGTGYVRGTVTDANDGKPVAGATVTAVRDGAEDQVVTTDQDGVYQVRARVGDVRLRFAARDYGAEEATARVEAEHAITVRDATLRTGRLEARPAALEIVVPPGQSRTRTVTLANTGTAELSWQVKEAGASTTTRAAPRELPDTTDARTTRGLPGSEVAATAPPAPVLRSWTATGVQAGWGVGYRDGPWISDQGGARNAHYTDDGVLDKLHAAPWAGYWVGDMAYVPSQGLMCQNNIGGDNGIHCWNPDTGEVVDRITGPHPWNGGDKRALAHRPDDDTFYVAGWEGVVYRVKGLSHPDRGAVVGRCVAADPNISGLGWNSAFGVLWAATNSSSDTIYALNPDTCQVLKTLGAPDNAPWTGAGLETDDAGRLWVVSQGSPTTVYQLDGGVPDFTDAPWLRISPETGALSPGGSARFDVRVDATGLAPGVYGATAIVVSTTGRTRTVAIPIKVVVPAHQVALNSGGTPHVDAAGDTWALDRAYAPGGHGFLDDGRSRVVSTTRPIAGTDEQRLYRNLREGAYEYRFDGVPNGVYAVELKFAELGRTRPNSRLFDVIAEDRLLLPAVDVVGAVGRLTAMDRTVHVEVTDGQLNLRLVDRRGAPIVNAIRVTHRPDLTG</sequence>
<evidence type="ECO:0000313" key="11">
    <source>
        <dbReference type="EMBL" id="GAA0250304.1"/>
    </source>
</evidence>
<feature type="active site" description="Charge relay system" evidence="5">
    <location>
        <position position="192"/>
    </location>
</feature>
<feature type="compositionally biased region" description="Basic and acidic residues" evidence="6">
    <location>
        <begin position="971"/>
        <end position="983"/>
    </location>
</feature>
<accession>A0ABN0UHD0</accession>
<dbReference type="Pfam" id="PF13620">
    <property type="entry name" value="CarboxypepD_reg"/>
    <property type="match status" value="3"/>
</dbReference>
<evidence type="ECO:0000259" key="9">
    <source>
        <dbReference type="Pfam" id="PF11721"/>
    </source>
</evidence>
<keyword evidence="3 5" id="KW-0378">Hydrolase</keyword>
<dbReference type="InterPro" id="IPR013784">
    <property type="entry name" value="Carb-bd-like_fold"/>
</dbReference>
<dbReference type="InterPro" id="IPR023828">
    <property type="entry name" value="Peptidase_S8_Ser-AS"/>
</dbReference>
<evidence type="ECO:0000256" key="7">
    <source>
        <dbReference type="SAM" id="SignalP"/>
    </source>
</evidence>
<feature type="signal peptide" evidence="7">
    <location>
        <begin position="1"/>
        <end position="31"/>
    </location>
</feature>
<dbReference type="Pfam" id="PF11721">
    <property type="entry name" value="Malectin"/>
    <property type="match status" value="1"/>
</dbReference>
<dbReference type="InterPro" id="IPR015500">
    <property type="entry name" value="Peptidase_S8_subtilisin-rel"/>
</dbReference>
<dbReference type="EMBL" id="BAAABU010000018">
    <property type="protein sequence ID" value="GAA0250304.1"/>
    <property type="molecule type" value="Genomic_DNA"/>
</dbReference>
<organism evidence="11 12">
    <name type="scientific">Saccharothrix mutabilis subsp. mutabilis</name>
    <dbReference type="NCBI Taxonomy" id="66855"/>
    <lineage>
        <taxon>Bacteria</taxon>
        <taxon>Bacillati</taxon>
        <taxon>Actinomycetota</taxon>
        <taxon>Actinomycetes</taxon>
        <taxon>Pseudonocardiales</taxon>
        <taxon>Pseudonocardiaceae</taxon>
        <taxon>Saccharothrix</taxon>
    </lineage>
</organism>
<dbReference type="Gene3D" id="2.60.40.1120">
    <property type="entry name" value="Carboxypeptidase-like, regulatory domain"/>
    <property type="match status" value="3"/>
</dbReference>
<dbReference type="InterPro" id="IPR021720">
    <property type="entry name" value="Malectin_dom"/>
</dbReference>
<dbReference type="Pfam" id="PF00082">
    <property type="entry name" value="Peptidase_S8"/>
    <property type="match status" value="1"/>
</dbReference>
<comment type="similarity">
    <text evidence="1 5">Belongs to the peptidase S8 family.</text>
</comment>
<dbReference type="PANTHER" id="PTHR43399:SF4">
    <property type="entry name" value="CELL WALL-ASSOCIATED PROTEASE"/>
    <property type="match status" value="1"/>
</dbReference>
<evidence type="ECO:0000256" key="1">
    <source>
        <dbReference type="ARBA" id="ARBA00011073"/>
    </source>
</evidence>
<dbReference type="PROSITE" id="PS51892">
    <property type="entry name" value="SUBTILASE"/>
    <property type="match status" value="1"/>
</dbReference>
<dbReference type="SUPFAM" id="SSF49452">
    <property type="entry name" value="Starch-binding domain-like"/>
    <property type="match status" value="1"/>
</dbReference>
<dbReference type="InterPro" id="IPR000209">
    <property type="entry name" value="Peptidase_S8/S53_dom"/>
</dbReference>
<feature type="chain" id="PRO_5046097392" description="Alpha-amylase" evidence="7">
    <location>
        <begin position="32"/>
        <end position="1450"/>
    </location>
</feature>
<keyword evidence="2 5" id="KW-0645">Protease</keyword>
<evidence type="ECO:0000256" key="5">
    <source>
        <dbReference type="PROSITE-ProRule" id="PRU01240"/>
    </source>
</evidence>
<feature type="active site" description="Charge relay system" evidence="5">
    <location>
        <position position="413"/>
    </location>
</feature>
<dbReference type="InterPro" id="IPR008979">
    <property type="entry name" value="Galactose-bd-like_sf"/>
</dbReference>
<dbReference type="SUPFAM" id="SSF49785">
    <property type="entry name" value="Galactose-binding domain-like"/>
    <property type="match status" value="1"/>
</dbReference>
<feature type="active site" description="Charge relay system" evidence="5">
    <location>
        <position position="241"/>
    </location>
</feature>
<evidence type="ECO:0000259" key="8">
    <source>
        <dbReference type="Pfam" id="PF00082"/>
    </source>
</evidence>
<feature type="domain" description="Peptidase S8/S53" evidence="8">
    <location>
        <begin position="183"/>
        <end position="448"/>
    </location>
</feature>
<dbReference type="InterPro" id="IPR024361">
    <property type="entry name" value="BACON"/>
</dbReference>
<feature type="domain" description="BACON" evidence="10">
    <location>
        <begin position="1229"/>
        <end position="1277"/>
    </location>
</feature>
<dbReference type="Gene3D" id="2.60.120.430">
    <property type="entry name" value="Galactose-binding lectin"/>
    <property type="match status" value="1"/>
</dbReference>
<dbReference type="PROSITE" id="PS00138">
    <property type="entry name" value="SUBTILASE_SER"/>
    <property type="match status" value="1"/>
</dbReference>
<gene>
    <name evidence="11" type="ORF">GCM10010492_58080</name>
</gene>
<feature type="domain" description="Malectin" evidence="9">
    <location>
        <begin position="1292"/>
        <end position="1429"/>
    </location>
</feature>
<dbReference type="PANTHER" id="PTHR43399">
    <property type="entry name" value="SUBTILISIN-RELATED"/>
    <property type="match status" value="1"/>
</dbReference>
<evidence type="ECO:0000259" key="10">
    <source>
        <dbReference type="Pfam" id="PF19190"/>
    </source>
</evidence>
<proteinExistence type="inferred from homology"/>
<dbReference type="SUPFAM" id="SSF49464">
    <property type="entry name" value="Carboxypeptidase regulatory domain-like"/>
    <property type="match status" value="2"/>
</dbReference>